<name>A0A411YCF2_9ACTN</name>
<organism evidence="2 3">
    <name type="scientific">Egibacter rhizosphaerae</name>
    <dbReference type="NCBI Taxonomy" id="1670831"/>
    <lineage>
        <taxon>Bacteria</taxon>
        <taxon>Bacillati</taxon>
        <taxon>Actinomycetota</taxon>
        <taxon>Nitriliruptoria</taxon>
        <taxon>Egibacterales</taxon>
        <taxon>Egibacteraceae</taxon>
        <taxon>Egibacter</taxon>
    </lineage>
</organism>
<accession>A0A411YCF2</accession>
<gene>
    <name evidence="2" type="ORF">ER308_04445</name>
</gene>
<evidence type="ECO:0000313" key="2">
    <source>
        <dbReference type="EMBL" id="QBI18866.1"/>
    </source>
</evidence>
<dbReference type="KEGG" id="erz:ER308_04445"/>
<evidence type="ECO:0000313" key="3">
    <source>
        <dbReference type="Proteomes" id="UP000291469"/>
    </source>
</evidence>
<dbReference type="EMBL" id="CP036402">
    <property type="protein sequence ID" value="QBI18866.1"/>
    <property type="molecule type" value="Genomic_DNA"/>
</dbReference>
<dbReference type="InterPro" id="IPR025375">
    <property type="entry name" value="DUF4365"/>
</dbReference>
<keyword evidence="3" id="KW-1185">Reference proteome</keyword>
<dbReference type="OrthoDB" id="4951670at2"/>
<dbReference type="Pfam" id="PF14280">
    <property type="entry name" value="DUF4365"/>
    <property type="match status" value="1"/>
</dbReference>
<sequence>MPPRQWDRVAPSASRVSKTVGYEVAGRSLLRASEQEQTGGAGASEVSAKFQRIGWGPVPNDAHDLGTDLLVEARDHRLFDRGLIVGAQVKAGSSWFDHEVRDENGEIAGWWYYEPEATHFDDWVAHGLPHLLVLHDLDHNVSHWAHVTAEHVISTGKGCKIFVPREQSIDEEHLDELLAVAAQQKAAPELEGTSFTASADAVPPGRRLRYALLAPRLVAPHPNIGHEAPIAAEEALALCAQGRFLDLQRFADAHGSVPDPHQPYVGRDWRWSLVRAVCTWAFDDALDGLEHAAATAPTAEAKAAVGVVLACVLLRADRLTQACSVLDRLVEEDSLGPVDQGWVLVQRGRIRAEVGDLVGARADAVEAQRQFPGDADDVTVSGLASAAAWLLFRIAGFASGDLAGTLTAADNAIMWWRSQTIASALTNTVERAFHRWSQDTTSRWTVEDREEVNLFAAELNADLTAEHGAWSTIASLSSRQLLMRRHAVGDAEGISHNLHSLRRSGDHASLKLAVDHVRRVGPIESLVALLHGIGPESWTHTTAKSNLEVLARVGDLADESMAAQWIGMLLTVLRDPTDFRDRVVPFFWVDLAVVEAVRGLLPAGSPQSRLLAAECLASHEGPVDEVLASTLTDWIEEFSSEELTNEVRRGLRRLAEGDRGSLGAAVLGKLAEHDDAEAKQEVVARAIKGDLNALSAMGAVTILSSAQADSLIVKFEAMVRQTIESANRSKWGFGRHDAGLGLAVLNMWFPDVARWDPLLELLTHSCVAADHKRGALELIANEYERIPDEVLDRLAAATSAITNSPYFAEMGGRPLGAAAIAVAIASGAIADEAADIAVTQLSLGSEHERCDAAAIFGRGWCERMRPLLASFVADGRVSVRRAAANAVGRLSATDPDPLVMELARRLVHDRGAVVPRALLVGLSRQDADTALARETATALEDHPSAHVRGLARDFITRL</sequence>
<evidence type="ECO:0000259" key="1">
    <source>
        <dbReference type="Pfam" id="PF14280"/>
    </source>
</evidence>
<reference evidence="2 3" key="1">
    <citation type="submission" date="2019-01" db="EMBL/GenBank/DDBJ databases">
        <title>Egibacter rhizosphaerae EGI 80759T.</title>
        <authorList>
            <person name="Chen D.-D."/>
            <person name="Tian Y."/>
            <person name="Jiao J.-Y."/>
            <person name="Zhang X.-T."/>
            <person name="Zhang Y.-G."/>
            <person name="Zhang Y."/>
            <person name="Xiao M."/>
            <person name="Shu W.-S."/>
            <person name="Li W.-J."/>
        </authorList>
    </citation>
    <scope>NUCLEOTIDE SEQUENCE [LARGE SCALE GENOMIC DNA]</scope>
    <source>
        <strain evidence="2 3">EGI 80759</strain>
    </source>
</reference>
<dbReference type="Proteomes" id="UP000291469">
    <property type="component" value="Chromosome"/>
</dbReference>
<dbReference type="SUPFAM" id="SSF48371">
    <property type="entry name" value="ARM repeat"/>
    <property type="match status" value="1"/>
</dbReference>
<feature type="domain" description="DUF4365" evidence="1">
    <location>
        <begin position="42"/>
        <end position="179"/>
    </location>
</feature>
<dbReference type="InterPro" id="IPR016024">
    <property type="entry name" value="ARM-type_fold"/>
</dbReference>
<dbReference type="AlphaFoldDB" id="A0A411YCF2"/>
<proteinExistence type="predicted"/>
<protein>
    <submittedName>
        <fullName evidence="2">DUF4365 domain-containing protein</fullName>
    </submittedName>
</protein>